<dbReference type="Proteomes" id="UP000008549">
    <property type="component" value="Unassembled WGS sequence"/>
</dbReference>
<evidence type="ECO:0000313" key="5">
    <source>
        <dbReference type="WormBase" id="CBG08249"/>
    </source>
</evidence>
<dbReference type="InterPro" id="IPR029145">
    <property type="entry name" value="NBAS_N"/>
</dbReference>
<dbReference type="Pfam" id="PF15492">
    <property type="entry name" value="Nbas_N"/>
    <property type="match status" value="1"/>
</dbReference>
<dbReference type="OMA" id="ELCIRIM"/>
<dbReference type="PANTHER" id="PTHR15922">
    <property type="entry name" value="NEUROBLASTOMA-AMPLIFIED SEQUENCE"/>
    <property type="match status" value="1"/>
</dbReference>
<dbReference type="GO" id="GO:0000956">
    <property type="term" value="P:nuclear-transcribed mRNA catabolic process"/>
    <property type="evidence" value="ECO:0007669"/>
    <property type="project" value="EnsemblMetazoa"/>
</dbReference>
<dbReference type="InParanoid" id="A8X650"/>
<dbReference type="STRING" id="6238.A8X650"/>
<keyword evidence="4" id="KW-1185">Reference proteome</keyword>
<proteinExistence type="predicted"/>
<dbReference type="PANTHER" id="PTHR15922:SF2">
    <property type="entry name" value="NBAS SUBUNIT OF NRZ TETHERING COMPLEX"/>
    <property type="match status" value="1"/>
</dbReference>
<evidence type="ECO:0000259" key="2">
    <source>
        <dbReference type="Pfam" id="PF15492"/>
    </source>
</evidence>
<reference evidence="3 4" key="1">
    <citation type="journal article" date="2003" name="PLoS Biol.">
        <title>The genome sequence of Caenorhabditis briggsae: a platform for comparative genomics.</title>
        <authorList>
            <person name="Stein L.D."/>
            <person name="Bao Z."/>
            <person name="Blasiar D."/>
            <person name="Blumenthal T."/>
            <person name="Brent M.R."/>
            <person name="Chen N."/>
            <person name="Chinwalla A."/>
            <person name="Clarke L."/>
            <person name="Clee C."/>
            <person name="Coghlan A."/>
            <person name="Coulson A."/>
            <person name="D'Eustachio P."/>
            <person name="Fitch D.H."/>
            <person name="Fulton L.A."/>
            <person name="Fulton R.E."/>
            <person name="Griffiths-Jones S."/>
            <person name="Harris T.W."/>
            <person name="Hillier L.W."/>
            <person name="Kamath R."/>
            <person name="Kuwabara P.E."/>
            <person name="Mardis E.R."/>
            <person name="Marra M.A."/>
            <person name="Miner T.L."/>
            <person name="Minx P."/>
            <person name="Mullikin J.C."/>
            <person name="Plumb R.W."/>
            <person name="Rogers J."/>
            <person name="Schein J.E."/>
            <person name="Sohrmann M."/>
            <person name="Spieth J."/>
            <person name="Stajich J.E."/>
            <person name="Wei C."/>
            <person name="Willey D."/>
            <person name="Wilson R.K."/>
            <person name="Durbin R."/>
            <person name="Waterston R.H."/>
        </authorList>
    </citation>
    <scope>NUCLEOTIDE SEQUENCE [LARGE SCALE GENOMIC DNA]</scope>
    <source>
        <strain evidence="3 4">AF16</strain>
    </source>
</reference>
<dbReference type="InterPro" id="IPR036322">
    <property type="entry name" value="WD40_repeat_dom_sf"/>
</dbReference>
<dbReference type="SUPFAM" id="SSF50978">
    <property type="entry name" value="WD40 repeat-like"/>
    <property type="match status" value="1"/>
</dbReference>
<evidence type="ECO:0000313" key="4">
    <source>
        <dbReference type="Proteomes" id="UP000008549"/>
    </source>
</evidence>
<evidence type="ECO:0000313" key="3">
    <source>
        <dbReference type="EMBL" id="CAP28111.2"/>
    </source>
</evidence>
<protein>
    <submittedName>
        <fullName evidence="3">Protein CBR-SMGL-1</fullName>
    </submittedName>
</protein>
<reference evidence="3 4" key="2">
    <citation type="journal article" date="2011" name="PLoS Genet.">
        <title>Caenorhabditis briggsae recombinant inbred line genotypes reveal inter-strain incompatibility and the evolution of recombination.</title>
        <authorList>
            <person name="Ross J.A."/>
            <person name="Koboldt D.C."/>
            <person name="Staisch J.E."/>
            <person name="Chamberlin H.M."/>
            <person name="Gupta B.P."/>
            <person name="Miller R.D."/>
            <person name="Baird S.E."/>
            <person name="Haag E.S."/>
        </authorList>
    </citation>
    <scope>NUCLEOTIDE SEQUENCE [LARGE SCALE GENOMIC DNA]</scope>
    <source>
        <strain evidence="3 4">AF16</strain>
    </source>
</reference>
<feature type="compositionally biased region" description="Low complexity" evidence="1">
    <location>
        <begin position="1604"/>
        <end position="1614"/>
    </location>
</feature>
<dbReference type="EMBL" id="HE601064">
    <property type="protein sequence ID" value="CAP28111.2"/>
    <property type="molecule type" value="Genomic_DNA"/>
</dbReference>
<dbReference type="GO" id="GO:0000149">
    <property type="term" value="F:SNARE binding"/>
    <property type="evidence" value="ECO:0000318"/>
    <property type="project" value="GO_Central"/>
</dbReference>
<evidence type="ECO:0000256" key="1">
    <source>
        <dbReference type="SAM" id="MobiDB-lite"/>
    </source>
</evidence>
<name>A8X650_CAEBR</name>
<accession>A8X650</accession>
<feature type="domain" description="Neuroblastoma-amplified sequence N-terminal" evidence="2">
    <location>
        <begin position="89"/>
        <end position="327"/>
    </location>
</feature>
<organism evidence="3 4">
    <name type="scientific">Caenorhabditis briggsae</name>
    <dbReference type="NCBI Taxonomy" id="6238"/>
    <lineage>
        <taxon>Eukaryota</taxon>
        <taxon>Metazoa</taxon>
        <taxon>Ecdysozoa</taxon>
        <taxon>Nematoda</taxon>
        <taxon>Chromadorea</taxon>
        <taxon>Rhabditida</taxon>
        <taxon>Rhabditina</taxon>
        <taxon>Rhabditomorpha</taxon>
        <taxon>Rhabditoidea</taxon>
        <taxon>Rhabditidae</taxon>
        <taxon>Peloderinae</taxon>
        <taxon>Caenorhabditis</taxon>
    </lineage>
</organism>
<dbReference type="HOGENOM" id="CLU_244081_0_0_1"/>
<dbReference type="WormBase" id="CBG08249">
    <property type="protein sequence ID" value="CBP44165"/>
    <property type="gene ID" value="WBGene00030078"/>
    <property type="gene designation" value="Cbr-smgl-1"/>
</dbReference>
<dbReference type="GO" id="GO:0070939">
    <property type="term" value="C:Dsl1/NZR complex"/>
    <property type="evidence" value="ECO:0000318"/>
    <property type="project" value="GO_Central"/>
</dbReference>
<dbReference type="GO" id="GO:0006890">
    <property type="term" value="P:retrograde vesicle-mediated transport, Golgi to endoplasmic reticulum"/>
    <property type="evidence" value="ECO:0000318"/>
    <property type="project" value="GO_Central"/>
</dbReference>
<dbReference type="eggNOG" id="KOG1797">
    <property type="taxonomic scope" value="Eukaryota"/>
</dbReference>
<sequence>MAHMRRTNHEKSPTEAENSTILLKERYDLLKWLTNVEMRSPNFLIPVQIANYIESLPICKLAVSPKCDRVALMSYARQLDIYQINGEILEQESSVQVLEETSPEYCLLQFSSSSTLLLSSRSTPHIDVFDNMGAYCYDIPLEAHEGIFDVNKAICGMQTIANHSSSSNDKYIEILYVLQYCGVFSAFKIGRLSKYTKMWSVQLDIGQTGSFVVLPQYQLLLVSSHHKESTSMSPPAGLCSFKIMDMDPYIEPIRIASPEGIIDDIETDCNREKSSGGFFSRLPFSTSFMSYLPKMGLSFNSQLLVSVSTSGSLYLFEIPSLRVKFSFNFISGPRPVEACFVDSDEIAVIYDNGFLLRCSVEDLEERMFSMKVKSKKQLDEEPDDKDIYSEHTVMVSPARREIFLLTAEGDDSVLREAAHKRVQLAGQLWLYTVWNSFKKLLGMAMGEPAEQLQMATHMAKFEFALIHSPTRTLQELFNRTVSHLDPITPTSRKFQIIEHDYTRARELAETYDTIDIDVVLKSEWKDKCSKNKVTVGDVEEILKRIGDSEWIAEQCANADSDDFEVHEALIDLGLSLGEYSVTWKIRLLHHWRILKVCRIKGDVDAYMIARKGSCLDAALSFAQSGDIDSLFQIIQFNMDIMKHYQKRILSSVPSCTSPTKYEMLMPRLDDDGEEEEQWELKEKHDHDLINERLNQILVEHPDAESLIRNINVGNVEDEPEFDFVAWVRDSLLKIDFECGLTDVCVELLQIAIERGYRDVFHDMGTWKRYAQYVRICSSVSETSLHFKTQLLLESELISYAEEIIGLIEWKVNRTKDKDRTIEERIRDAVTILMRTANEKSTKVLVAYRNKRPDVVDDHVILEVLLNMTATGTELMGSLQSLPVDKYSNVTSSLASLMSRGVKMTFKSIFESMKEPDGARRVVIKLSRSGNCSTLEEWTCLRDDIYDMANGIYRDLVTTEEALELVAGEILEDERIGSHPELIHLVLTMNPKEERQNPKKLSIARSAEVLLAKSDELMSEATQRTDPLLGKARFFAATARAISPKKAKEKLDWLDAIDAALELGCTMMPIAIKMSDHDTLLRDVVSLGSNYKQGKKVLSFAKQLNIDTPIATALSYCALAALKSNDAVYLSKYIGEVMKAKGVPVVHQLCMQIMESPHVPTDMEDVYSCAINNSNDENLLETVDAIASSEKRLSESKRVREIRIEDVPVSENIVGDPMYTPLRLYNSRKEISGDVKQKLTFFENHGKREGFDFLKRLYAHESSTLALCYSLFHPAENSDTGELSWTKNDKLRRYEKGLRFFQDRVPLSVLVTAPASSIIKEANRGDVSITAIDRIEDYGCDKSRFVGDAEYRTVTIIGLAETENEQRFADALELASKYGIDEWQLHMASLEYLLDPTNNVSRNDVKTIMKSRKHLSNLRSKPDEFHKRLRDVVFPTLVTNEQFLAYTSLFADTEPEKKVADTIKQIVVKIKEAQAVQMWRDDEYLYSILKKIPDSALCSIAKNILQIPEVGVKACEQYAEFILDGDELRPPANPFIVFVLMRENVEDFLELISNKKSRDEEIGYLQSATLILEITPKVPDNLKDAVRTRAEGMRRATVTPETTASSNGSGSFFSNPEDNTGMMKRRRN</sequence>
<gene>
    <name evidence="5" type="primary">smgl-1</name>
    <name evidence="3" type="synonym">Cbr-smgl-1</name>
    <name evidence="5" type="ORF">CBG08249</name>
    <name evidence="3" type="ORF">CBG_08249</name>
</gene>
<feature type="region of interest" description="Disordered" evidence="1">
    <location>
        <begin position="1588"/>
        <end position="1627"/>
    </location>
</feature>
<dbReference type="FunCoup" id="A8X650">
    <property type="interactions" value="2434"/>
</dbReference>